<reference evidence="2 3" key="1">
    <citation type="journal article" date="2014" name="Nat. Commun.">
        <title>Multiple recent horizontal transfers of a large genomic region in cheese making fungi.</title>
        <authorList>
            <person name="Cheeseman K."/>
            <person name="Ropars J."/>
            <person name="Renault P."/>
            <person name="Dupont J."/>
            <person name="Gouzy J."/>
            <person name="Branca A."/>
            <person name="Abraham A.L."/>
            <person name="Ceppi M."/>
            <person name="Conseiller E."/>
            <person name="Debuchy R."/>
            <person name="Malagnac F."/>
            <person name="Goarin A."/>
            <person name="Silar P."/>
            <person name="Lacoste S."/>
            <person name="Sallet E."/>
            <person name="Bensimon A."/>
            <person name="Giraud T."/>
            <person name="Brygoo Y."/>
        </authorList>
    </citation>
    <scope>NUCLEOTIDE SEQUENCE [LARGE SCALE GENOMIC DNA]</scope>
    <source>
        <strain evidence="3">FM 013</strain>
    </source>
</reference>
<sequence>MPLNTTGAVIRTRLAILFLATAWLALAGLSFATVRFAVVLRDRARSETSSTRATLFGTSHSKASWIALSRAWWLWQDCIARFYICIQIFVSLIVLSLEGYVASHIHGFQTSFEFFDSASRFPYYKIMSYGAVDQAAFGVLGAIMSLLRLALRGLCDH</sequence>
<accession>A0A0G4PMP5</accession>
<feature type="transmembrane region" description="Helical" evidence="1">
    <location>
        <begin position="82"/>
        <end position="106"/>
    </location>
</feature>
<dbReference type="EMBL" id="HG793155">
    <property type="protein sequence ID" value="CRL27408.1"/>
    <property type="molecule type" value="Genomic_DNA"/>
</dbReference>
<evidence type="ECO:0000256" key="1">
    <source>
        <dbReference type="SAM" id="Phobius"/>
    </source>
</evidence>
<dbReference type="Proteomes" id="UP000053732">
    <property type="component" value="Unassembled WGS sequence"/>
</dbReference>
<gene>
    <name evidence="2" type="ORF">PCAMFM013_S022g000088</name>
</gene>
<dbReference type="AlphaFoldDB" id="A0A0G4PMP5"/>
<feature type="transmembrane region" description="Helical" evidence="1">
    <location>
        <begin position="126"/>
        <end position="151"/>
    </location>
</feature>
<keyword evidence="1" id="KW-1133">Transmembrane helix</keyword>
<name>A0A0G4PMP5_PENC3</name>
<proteinExistence type="predicted"/>
<evidence type="ECO:0000313" key="2">
    <source>
        <dbReference type="EMBL" id="CRL27408.1"/>
    </source>
</evidence>
<protein>
    <submittedName>
        <fullName evidence="2">Str. FM013</fullName>
    </submittedName>
</protein>
<keyword evidence="3" id="KW-1185">Reference proteome</keyword>
<keyword evidence="1" id="KW-0812">Transmembrane</keyword>
<keyword evidence="1" id="KW-0472">Membrane</keyword>
<evidence type="ECO:0000313" key="3">
    <source>
        <dbReference type="Proteomes" id="UP000053732"/>
    </source>
</evidence>
<organism evidence="2 3">
    <name type="scientific">Penicillium camemberti (strain FM 013)</name>
    <dbReference type="NCBI Taxonomy" id="1429867"/>
    <lineage>
        <taxon>Eukaryota</taxon>
        <taxon>Fungi</taxon>
        <taxon>Dikarya</taxon>
        <taxon>Ascomycota</taxon>
        <taxon>Pezizomycotina</taxon>
        <taxon>Eurotiomycetes</taxon>
        <taxon>Eurotiomycetidae</taxon>
        <taxon>Eurotiales</taxon>
        <taxon>Aspergillaceae</taxon>
        <taxon>Penicillium</taxon>
    </lineage>
</organism>